<dbReference type="InterPro" id="IPR036612">
    <property type="entry name" value="KH_dom_type_1_sf"/>
</dbReference>
<dbReference type="SUPFAM" id="SSF54791">
    <property type="entry name" value="Eukaryotic type KH-domain (KH-domain type I)"/>
    <property type="match status" value="1"/>
</dbReference>
<evidence type="ECO:0000256" key="3">
    <source>
        <dbReference type="ARBA" id="ARBA00022884"/>
    </source>
</evidence>
<name>A0A7S1QQG0_NEODS</name>
<dbReference type="GO" id="GO:0034475">
    <property type="term" value="P:U4 snRNA 3'-end processing"/>
    <property type="evidence" value="ECO:0007669"/>
    <property type="project" value="TreeGrafter"/>
</dbReference>
<dbReference type="Gene3D" id="2.40.50.140">
    <property type="entry name" value="Nucleic acid-binding proteins"/>
    <property type="match status" value="1"/>
</dbReference>
<evidence type="ECO:0008006" key="5">
    <source>
        <dbReference type="Google" id="ProtNLM"/>
    </source>
</evidence>
<dbReference type="AlphaFoldDB" id="A0A7S1QQG0"/>
<dbReference type="GO" id="GO:0071035">
    <property type="term" value="P:nuclear polyadenylation-dependent rRNA catabolic process"/>
    <property type="evidence" value="ECO:0007669"/>
    <property type="project" value="TreeGrafter"/>
</dbReference>
<keyword evidence="1" id="KW-0963">Cytoplasm</keyword>
<proteinExistence type="predicted"/>
<dbReference type="GO" id="GO:0000176">
    <property type="term" value="C:nuclear exosome (RNase complex)"/>
    <property type="evidence" value="ECO:0007669"/>
    <property type="project" value="TreeGrafter"/>
</dbReference>
<evidence type="ECO:0000256" key="2">
    <source>
        <dbReference type="ARBA" id="ARBA00022835"/>
    </source>
</evidence>
<dbReference type="InterPro" id="IPR012340">
    <property type="entry name" value="NA-bd_OB-fold"/>
</dbReference>
<gene>
    <name evidence="4" type="ORF">NDES1114_LOCUS29890</name>
</gene>
<dbReference type="GO" id="GO:0000177">
    <property type="term" value="C:cytoplasmic exosome (RNase complex)"/>
    <property type="evidence" value="ECO:0007669"/>
    <property type="project" value="TreeGrafter"/>
</dbReference>
<accession>A0A7S1QQG0</accession>
<dbReference type="InterPro" id="IPR026699">
    <property type="entry name" value="Exosome_RNA_bind1/RRP40/RRP4"/>
</dbReference>
<dbReference type="PANTHER" id="PTHR21321">
    <property type="entry name" value="PNAS-3 RELATED"/>
    <property type="match status" value="1"/>
</dbReference>
<dbReference type="GO" id="GO:0071051">
    <property type="term" value="P:poly(A)-dependent snoRNA 3'-end processing"/>
    <property type="evidence" value="ECO:0007669"/>
    <property type="project" value="TreeGrafter"/>
</dbReference>
<protein>
    <recommendedName>
        <fullName evidence="5">Ribosomal RNA-processing protein 40</fullName>
    </recommendedName>
</protein>
<evidence type="ECO:0000313" key="4">
    <source>
        <dbReference type="EMBL" id="CAD9145298.1"/>
    </source>
</evidence>
<dbReference type="GO" id="GO:0071034">
    <property type="term" value="P:CUT catabolic process"/>
    <property type="evidence" value="ECO:0007669"/>
    <property type="project" value="TreeGrafter"/>
</dbReference>
<keyword evidence="3" id="KW-0694">RNA-binding</keyword>
<dbReference type="GO" id="GO:0071038">
    <property type="term" value="P:TRAMP-dependent tRNA surveillance pathway"/>
    <property type="evidence" value="ECO:0007669"/>
    <property type="project" value="TreeGrafter"/>
</dbReference>
<dbReference type="GO" id="GO:0003723">
    <property type="term" value="F:RNA binding"/>
    <property type="evidence" value="ECO:0007669"/>
    <property type="project" value="UniProtKB-KW"/>
</dbReference>
<dbReference type="SUPFAM" id="SSF50249">
    <property type="entry name" value="Nucleic acid-binding proteins"/>
    <property type="match status" value="1"/>
</dbReference>
<dbReference type="PANTHER" id="PTHR21321:SF1">
    <property type="entry name" value="EXOSOME COMPLEX COMPONENT RRP40"/>
    <property type="match status" value="1"/>
</dbReference>
<dbReference type="Pfam" id="PF21262">
    <property type="entry name" value="RRP40_S1"/>
    <property type="match status" value="1"/>
</dbReference>
<keyword evidence="2" id="KW-0271">Exosome</keyword>
<dbReference type="EMBL" id="HBGF01044635">
    <property type="protein sequence ID" value="CAD9145298.1"/>
    <property type="molecule type" value="Transcribed_RNA"/>
</dbReference>
<evidence type="ECO:0000256" key="1">
    <source>
        <dbReference type="ARBA" id="ARBA00022490"/>
    </source>
</evidence>
<sequence>MASSSGAIREAPLRGGVCLPGERVLRAEGDATLVIGRGLTHVQQLDRQRNRPQPGASTADEDVADIVASVGGRVARDSINVDAPAASSSSADVVPTAAPRYRVVSDGAKRYVPQLGDGVVGVVLRVSPHAYSVHIGAAAVASLEALAFDGASKTNRPKLAVGDLVYARVAEAEADAEVELSCCATGDMPRKDWGTGEAIFGPLPLGATAASVVVSLTHADGLLQNRNTALLVAGTRLGFEAVIGVNGRVWVRVPPGIPRKALVALTRIVIESADCVTPDEAQALVDKYFPPPATAAPGGADVATAGAGPIIGGGGGGSAAVTLGAL</sequence>
<dbReference type="Gene3D" id="3.30.1370.10">
    <property type="entry name" value="K Homology domain, type 1"/>
    <property type="match status" value="1"/>
</dbReference>
<dbReference type="FunFam" id="2.40.50.140:FF:000127">
    <property type="entry name" value="Exosome complex component RRP40"/>
    <property type="match status" value="1"/>
</dbReference>
<dbReference type="GO" id="GO:0000467">
    <property type="term" value="P:exonucleolytic trimming to generate mature 3'-end of 5.8S rRNA from tricistronic rRNA transcript (SSU-rRNA, 5.8S rRNA, LSU-rRNA)"/>
    <property type="evidence" value="ECO:0007669"/>
    <property type="project" value="TreeGrafter"/>
</dbReference>
<reference evidence="4" key="1">
    <citation type="submission" date="2021-01" db="EMBL/GenBank/DDBJ databases">
        <authorList>
            <person name="Corre E."/>
            <person name="Pelletier E."/>
            <person name="Niang G."/>
            <person name="Scheremetjew M."/>
            <person name="Finn R."/>
            <person name="Kale V."/>
            <person name="Holt S."/>
            <person name="Cochrane G."/>
            <person name="Meng A."/>
            <person name="Brown T."/>
            <person name="Cohen L."/>
        </authorList>
    </citation>
    <scope>NUCLEOTIDE SEQUENCE</scope>
    <source>
        <strain evidence="4">CCAP 1951/1</strain>
    </source>
</reference>
<organism evidence="4">
    <name type="scientific">Neobodo designis</name>
    <name type="common">Flagellated protozoan</name>
    <name type="synonym">Bodo designis</name>
    <dbReference type="NCBI Taxonomy" id="312471"/>
    <lineage>
        <taxon>Eukaryota</taxon>
        <taxon>Discoba</taxon>
        <taxon>Euglenozoa</taxon>
        <taxon>Kinetoplastea</taxon>
        <taxon>Metakinetoplastina</taxon>
        <taxon>Neobodonida</taxon>
        <taxon>Neobodo</taxon>
    </lineage>
</organism>